<keyword evidence="13 20" id="KW-0472">Membrane</keyword>
<evidence type="ECO:0000256" key="17">
    <source>
        <dbReference type="ARBA" id="ARBA00030590"/>
    </source>
</evidence>
<evidence type="ECO:0000256" key="9">
    <source>
        <dbReference type="ARBA" id="ARBA00022729"/>
    </source>
</evidence>
<dbReference type="AlphaFoldDB" id="A0ABD0X496"/>
<evidence type="ECO:0000256" key="16">
    <source>
        <dbReference type="ARBA" id="ARBA00023319"/>
    </source>
</evidence>
<comment type="caution">
    <text evidence="23">The sequence shown here is derived from an EMBL/GenBank/DDBJ whole genome shotgun (WGS) entry which is preliminary data.</text>
</comment>
<sequence length="295" mass="31894">MFFSVLISVFLFLYATGTEAFSVTTNNGNVQAKVGEGADLTCIVSADYGSNARVEWKFKDQTGSQIYVIYDGKPTQKYVGRVTFTSSLLRFTSVNREDNGEYNCVVSGNENFGEVSVMLTVLVPPSVPVCRVPSSVTTGSRVLLTCDDPIGSPPPVYTWFKDLTPLPVDPSKNPAFSNYTYTINANGVLEFPSVSLMDTGDYSCQSSNTAGPSQVSAPVRMVVRDVNVGGIVAGVIVALLAIILLCLALWYANRKGYLPKKSKGKPKPSVVYQPTSEDSDEGHVGEFRQKSSFVV</sequence>
<evidence type="ECO:0000256" key="13">
    <source>
        <dbReference type="ARBA" id="ARBA00023136"/>
    </source>
</evidence>
<evidence type="ECO:0000256" key="6">
    <source>
        <dbReference type="ARBA" id="ARBA00022475"/>
    </source>
</evidence>
<keyword evidence="15" id="KW-0325">Glycoprotein</keyword>
<feature type="domain" description="Ig-like" evidence="22">
    <location>
        <begin position="125"/>
        <end position="220"/>
    </location>
</feature>
<evidence type="ECO:0000256" key="18">
    <source>
        <dbReference type="ARBA" id="ARBA00046718"/>
    </source>
</evidence>
<dbReference type="GO" id="GO:0005923">
    <property type="term" value="C:bicellular tight junction"/>
    <property type="evidence" value="ECO:0007669"/>
    <property type="project" value="UniProtKB-SubCell"/>
</dbReference>
<keyword evidence="7" id="KW-0597">Phosphoprotein</keyword>
<keyword evidence="14" id="KW-1015">Disulfide bond</keyword>
<evidence type="ECO:0000256" key="20">
    <source>
        <dbReference type="SAM" id="Phobius"/>
    </source>
</evidence>
<dbReference type="PANTHER" id="PTHR45113:SF1">
    <property type="entry name" value="JUNCTIONAL ADHESION MOLECULE A"/>
    <property type="match status" value="1"/>
</dbReference>
<feature type="signal peptide" evidence="21">
    <location>
        <begin position="1"/>
        <end position="20"/>
    </location>
</feature>
<feature type="chain" id="PRO_5044779775" description="Junctional adhesion molecule A" evidence="21">
    <location>
        <begin position="21"/>
        <end position="295"/>
    </location>
</feature>
<gene>
    <name evidence="23" type="ORF">UPYG_G00114050</name>
</gene>
<evidence type="ECO:0000256" key="12">
    <source>
        <dbReference type="ARBA" id="ARBA00022989"/>
    </source>
</evidence>
<dbReference type="GO" id="GO:0005886">
    <property type="term" value="C:plasma membrane"/>
    <property type="evidence" value="ECO:0007669"/>
    <property type="project" value="UniProtKB-SubCell"/>
</dbReference>
<evidence type="ECO:0000256" key="2">
    <source>
        <dbReference type="ARBA" id="ARBA00004435"/>
    </source>
</evidence>
<dbReference type="SMART" id="SM00408">
    <property type="entry name" value="IGc2"/>
    <property type="match status" value="2"/>
</dbReference>
<dbReference type="SUPFAM" id="SSF48726">
    <property type="entry name" value="Immunoglobulin"/>
    <property type="match status" value="2"/>
</dbReference>
<dbReference type="InterPro" id="IPR003598">
    <property type="entry name" value="Ig_sub2"/>
</dbReference>
<evidence type="ECO:0000256" key="19">
    <source>
        <dbReference type="SAM" id="MobiDB-lite"/>
    </source>
</evidence>
<evidence type="ECO:0000256" key="5">
    <source>
        <dbReference type="ARBA" id="ARBA00022427"/>
    </source>
</evidence>
<dbReference type="InterPro" id="IPR003599">
    <property type="entry name" value="Ig_sub"/>
</dbReference>
<evidence type="ECO:0000256" key="7">
    <source>
        <dbReference type="ARBA" id="ARBA00022553"/>
    </source>
</evidence>
<dbReference type="Gene3D" id="2.60.40.10">
    <property type="entry name" value="Immunoglobulins"/>
    <property type="match status" value="2"/>
</dbReference>
<dbReference type="InterPro" id="IPR042456">
    <property type="entry name" value="F11R"/>
</dbReference>
<evidence type="ECO:0000256" key="11">
    <source>
        <dbReference type="ARBA" id="ARBA00022949"/>
    </source>
</evidence>
<dbReference type="FunFam" id="2.60.40.10:FF:000342">
    <property type="entry name" value="Junctional adhesion molecule A"/>
    <property type="match status" value="1"/>
</dbReference>
<comment type="subcellular location">
    <subcellularLocation>
        <location evidence="2">Cell junction</location>
        <location evidence="2">Tight junction</location>
    </subcellularLocation>
    <subcellularLocation>
        <location evidence="1">Cell membrane</location>
        <topology evidence="1">Single-pass type I membrane protein</topology>
    </subcellularLocation>
</comment>
<keyword evidence="10" id="KW-0677">Repeat</keyword>
<dbReference type="PANTHER" id="PTHR45113">
    <property type="entry name" value="JUNCTIONAL ADHESION MOLECULE A"/>
    <property type="match status" value="1"/>
</dbReference>
<comment type="similarity">
    <text evidence="3">Belongs to the immunoglobulin superfamily.</text>
</comment>
<evidence type="ECO:0000256" key="8">
    <source>
        <dbReference type="ARBA" id="ARBA00022692"/>
    </source>
</evidence>
<keyword evidence="5" id="KW-0796">Tight junction</keyword>
<keyword evidence="6" id="KW-1003">Cell membrane</keyword>
<evidence type="ECO:0000256" key="1">
    <source>
        <dbReference type="ARBA" id="ARBA00004251"/>
    </source>
</evidence>
<reference evidence="23 24" key="1">
    <citation type="submission" date="2024-06" db="EMBL/GenBank/DDBJ databases">
        <authorList>
            <person name="Pan Q."/>
            <person name="Wen M."/>
            <person name="Jouanno E."/>
            <person name="Zahm M."/>
            <person name="Klopp C."/>
            <person name="Cabau C."/>
            <person name="Louis A."/>
            <person name="Berthelot C."/>
            <person name="Parey E."/>
            <person name="Roest Crollius H."/>
            <person name="Montfort J."/>
            <person name="Robinson-Rechavi M."/>
            <person name="Bouchez O."/>
            <person name="Lampietro C."/>
            <person name="Lopez Roques C."/>
            <person name="Donnadieu C."/>
            <person name="Postlethwait J."/>
            <person name="Bobe J."/>
            <person name="Verreycken H."/>
            <person name="Guiguen Y."/>
        </authorList>
    </citation>
    <scope>NUCLEOTIDE SEQUENCE [LARGE SCALE GENOMIC DNA]</scope>
    <source>
        <strain evidence="23">Up_M1</strain>
        <tissue evidence="23">Testis</tissue>
    </source>
</reference>
<organism evidence="23 24">
    <name type="scientific">Umbra pygmaea</name>
    <name type="common">Eastern mudminnow</name>
    <dbReference type="NCBI Taxonomy" id="75934"/>
    <lineage>
        <taxon>Eukaryota</taxon>
        <taxon>Metazoa</taxon>
        <taxon>Chordata</taxon>
        <taxon>Craniata</taxon>
        <taxon>Vertebrata</taxon>
        <taxon>Euteleostomi</taxon>
        <taxon>Actinopterygii</taxon>
        <taxon>Neopterygii</taxon>
        <taxon>Teleostei</taxon>
        <taxon>Protacanthopterygii</taxon>
        <taxon>Esociformes</taxon>
        <taxon>Umbridae</taxon>
        <taxon>Umbra</taxon>
    </lineage>
</organism>
<comment type="subunit">
    <text evidence="18">Interacts with the ninth PDZ domain of MPDZ. Interacts with the first PDZ domain of PARD3. The association between PARD3 and PARD6B probably disrupts this interaction. Interacts with ITGAL (via I-domain). Interacts with CD151.</text>
</comment>
<dbReference type="InterPro" id="IPR007110">
    <property type="entry name" value="Ig-like_dom"/>
</dbReference>
<accession>A0ABD0X496</accession>
<dbReference type="EMBL" id="JAGEUA010000003">
    <property type="protein sequence ID" value="KAL0993795.1"/>
    <property type="molecule type" value="Genomic_DNA"/>
</dbReference>
<dbReference type="SMART" id="SM00409">
    <property type="entry name" value="IG"/>
    <property type="match status" value="2"/>
</dbReference>
<keyword evidence="8 20" id="KW-0812">Transmembrane</keyword>
<evidence type="ECO:0000256" key="14">
    <source>
        <dbReference type="ARBA" id="ARBA00023157"/>
    </source>
</evidence>
<keyword evidence="12 20" id="KW-1133">Transmembrane helix</keyword>
<keyword evidence="24" id="KW-1185">Reference proteome</keyword>
<feature type="transmembrane region" description="Helical" evidence="20">
    <location>
        <begin position="228"/>
        <end position="252"/>
    </location>
</feature>
<evidence type="ECO:0000256" key="15">
    <source>
        <dbReference type="ARBA" id="ARBA00023180"/>
    </source>
</evidence>
<evidence type="ECO:0000313" key="23">
    <source>
        <dbReference type="EMBL" id="KAL0993795.1"/>
    </source>
</evidence>
<dbReference type="InterPro" id="IPR036179">
    <property type="entry name" value="Ig-like_dom_sf"/>
</dbReference>
<feature type="region of interest" description="Disordered" evidence="19">
    <location>
        <begin position="261"/>
        <end position="295"/>
    </location>
</feature>
<evidence type="ECO:0000256" key="21">
    <source>
        <dbReference type="SAM" id="SignalP"/>
    </source>
</evidence>
<dbReference type="PROSITE" id="PS50835">
    <property type="entry name" value="IG_LIKE"/>
    <property type="match status" value="2"/>
</dbReference>
<feature type="domain" description="Ig-like" evidence="22">
    <location>
        <begin position="19"/>
        <end position="120"/>
    </location>
</feature>
<keyword evidence="9 21" id="KW-0732">Signal</keyword>
<protein>
    <recommendedName>
        <fullName evidence="4">Junctional adhesion molecule A</fullName>
    </recommendedName>
    <alternativeName>
        <fullName evidence="17">Junctional adhesion molecule 1</fullName>
    </alternativeName>
</protein>
<dbReference type="Pfam" id="PF13927">
    <property type="entry name" value="Ig_3"/>
    <property type="match status" value="2"/>
</dbReference>
<evidence type="ECO:0000259" key="22">
    <source>
        <dbReference type="PROSITE" id="PS50835"/>
    </source>
</evidence>
<dbReference type="Proteomes" id="UP001557470">
    <property type="component" value="Unassembled WGS sequence"/>
</dbReference>
<evidence type="ECO:0000256" key="3">
    <source>
        <dbReference type="ARBA" id="ARBA00008637"/>
    </source>
</evidence>
<name>A0ABD0X496_UMBPY</name>
<keyword evidence="11" id="KW-0965">Cell junction</keyword>
<evidence type="ECO:0000256" key="4">
    <source>
        <dbReference type="ARBA" id="ARBA00016608"/>
    </source>
</evidence>
<dbReference type="InterPro" id="IPR013783">
    <property type="entry name" value="Ig-like_fold"/>
</dbReference>
<evidence type="ECO:0000256" key="10">
    <source>
        <dbReference type="ARBA" id="ARBA00022737"/>
    </source>
</evidence>
<keyword evidence="16" id="KW-0393">Immunoglobulin domain</keyword>
<evidence type="ECO:0000313" key="24">
    <source>
        <dbReference type="Proteomes" id="UP001557470"/>
    </source>
</evidence>
<proteinExistence type="inferred from homology"/>